<reference evidence="2 3" key="1">
    <citation type="submission" date="2021-03" db="EMBL/GenBank/DDBJ databases">
        <title>The complete genome sequence of Acetobacter sacchari TBRC 11175.</title>
        <authorList>
            <person name="Charoenyingcharoen P."/>
            <person name="Yukphan P."/>
        </authorList>
    </citation>
    <scope>NUCLEOTIDE SEQUENCE [LARGE SCALE GENOMIC DNA]</scope>
    <source>
        <strain evidence="2 3">TBRC 11175</strain>
    </source>
</reference>
<feature type="transmembrane region" description="Helical" evidence="1">
    <location>
        <begin position="32"/>
        <end position="58"/>
    </location>
</feature>
<dbReference type="Proteomes" id="UP000664771">
    <property type="component" value="Unassembled WGS sequence"/>
</dbReference>
<evidence type="ECO:0000313" key="2">
    <source>
        <dbReference type="EMBL" id="MBO1360539.1"/>
    </source>
</evidence>
<keyword evidence="1" id="KW-0812">Transmembrane</keyword>
<keyword evidence="1" id="KW-0472">Membrane</keyword>
<keyword evidence="3" id="KW-1185">Reference proteome</keyword>
<evidence type="ECO:0000313" key="3">
    <source>
        <dbReference type="Proteomes" id="UP000664771"/>
    </source>
</evidence>
<sequence>MSDLPSRPSTTSSPLAHRADAQGGRRFGIRRALILCGTVLYWASAGGAMVAGTAAAAVHHHSRSSTKNAPAASGKPVLLSQQPGSELDKQARLLSADDIATSLRHHQPPLVLIGSAPLSTRKGEIALFVQLQSAALCGSAGCSTDVYLHRGDDWIKVLDSISGAVSILPQSHGGMYDIIVDGDDRWVWRGGSYQDTVSAPPIGNLRGEIKRFQAENGVKNDGGH</sequence>
<keyword evidence="1" id="KW-1133">Transmembrane helix</keyword>
<protein>
    <recommendedName>
        <fullName evidence="4">Lipoprotein</fullName>
    </recommendedName>
</protein>
<gene>
    <name evidence="2" type="ORF">J2D73_12135</name>
</gene>
<proteinExistence type="predicted"/>
<evidence type="ECO:0008006" key="4">
    <source>
        <dbReference type="Google" id="ProtNLM"/>
    </source>
</evidence>
<comment type="caution">
    <text evidence="2">The sequence shown here is derived from an EMBL/GenBank/DDBJ whole genome shotgun (WGS) entry which is preliminary data.</text>
</comment>
<accession>A0ABS3LXB1</accession>
<name>A0ABS3LXB1_9PROT</name>
<dbReference type="EMBL" id="JAFVMF010000012">
    <property type="protein sequence ID" value="MBO1360539.1"/>
    <property type="molecule type" value="Genomic_DNA"/>
</dbReference>
<evidence type="ECO:0000256" key="1">
    <source>
        <dbReference type="SAM" id="Phobius"/>
    </source>
</evidence>
<organism evidence="2 3">
    <name type="scientific">Acetobacter sacchari</name>
    <dbReference type="NCBI Taxonomy" id="2661687"/>
    <lineage>
        <taxon>Bacteria</taxon>
        <taxon>Pseudomonadati</taxon>
        <taxon>Pseudomonadota</taxon>
        <taxon>Alphaproteobacteria</taxon>
        <taxon>Acetobacterales</taxon>
        <taxon>Acetobacteraceae</taxon>
        <taxon>Acetobacter</taxon>
    </lineage>
</organism>